<evidence type="ECO:0000313" key="3">
    <source>
        <dbReference type="Proteomes" id="UP001206925"/>
    </source>
</evidence>
<feature type="compositionally biased region" description="Acidic residues" evidence="1">
    <location>
        <begin position="26"/>
        <end position="38"/>
    </location>
</feature>
<protein>
    <submittedName>
        <fullName evidence="2">Uncharacterized protein</fullName>
    </submittedName>
</protein>
<organism evidence="2 3">
    <name type="scientific">Ambrosia artemisiifolia</name>
    <name type="common">Common ragweed</name>
    <dbReference type="NCBI Taxonomy" id="4212"/>
    <lineage>
        <taxon>Eukaryota</taxon>
        <taxon>Viridiplantae</taxon>
        <taxon>Streptophyta</taxon>
        <taxon>Embryophyta</taxon>
        <taxon>Tracheophyta</taxon>
        <taxon>Spermatophyta</taxon>
        <taxon>Magnoliopsida</taxon>
        <taxon>eudicotyledons</taxon>
        <taxon>Gunneridae</taxon>
        <taxon>Pentapetalae</taxon>
        <taxon>asterids</taxon>
        <taxon>campanulids</taxon>
        <taxon>Asterales</taxon>
        <taxon>Asteraceae</taxon>
        <taxon>Asteroideae</taxon>
        <taxon>Heliantheae alliance</taxon>
        <taxon>Heliantheae</taxon>
        <taxon>Ambrosia</taxon>
    </lineage>
</organism>
<feature type="non-terminal residue" evidence="2">
    <location>
        <position position="1"/>
    </location>
</feature>
<proteinExistence type="predicted"/>
<evidence type="ECO:0000313" key="2">
    <source>
        <dbReference type="EMBL" id="KAI7755183.1"/>
    </source>
</evidence>
<feature type="region of interest" description="Disordered" evidence="1">
    <location>
        <begin position="1"/>
        <end position="38"/>
    </location>
</feature>
<sequence>QSSGSGSGSESGIQDQKSIKSRSIEEPDDDIGNSDEDDEVSIELNAKGGSDNGSGTQSSWPKRVVEVDSSQANILWDKVANPHDITSAQVVRPETSKLELISKTINELKAVCWFDNTKEI</sequence>
<keyword evidence="3" id="KW-1185">Reference proteome</keyword>
<comment type="caution">
    <text evidence="2">The sequence shown here is derived from an EMBL/GenBank/DDBJ whole genome shotgun (WGS) entry which is preliminary data.</text>
</comment>
<evidence type="ECO:0000256" key="1">
    <source>
        <dbReference type="SAM" id="MobiDB-lite"/>
    </source>
</evidence>
<dbReference type="AlphaFoldDB" id="A0AAD5D6E4"/>
<dbReference type="Proteomes" id="UP001206925">
    <property type="component" value="Unassembled WGS sequence"/>
</dbReference>
<dbReference type="EMBL" id="JAMZMK010001695">
    <property type="protein sequence ID" value="KAI7755183.1"/>
    <property type="molecule type" value="Genomic_DNA"/>
</dbReference>
<name>A0AAD5D6E4_AMBAR</name>
<gene>
    <name evidence="2" type="ORF">M8C21_010169</name>
</gene>
<reference evidence="2" key="1">
    <citation type="submission" date="2022-06" db="EMBL/GenBank/DDBJ databases">
        <title>Uncovering the hologenomic basis of an extraordinary plant invasion.</title>
        <authorList>
            <person name="Bieker V.C."/>
            <person name="Martin M.D."/>
            <person name="Gilbert T."/>
            <person name="Hodgins K."/>
            <person name="Battlay P."/>
            <person name="Petersen B."/>
            <person name="Wilson J."/>
        </authorList>
    </citation>
    <scope>NUCLEOTIDE SEQUENCE</scope>
    <source>
        <strain evidence="2">AA19_3_7</strain>
        <tissue evidence="2">Leaf</tissue>
    </source>
</reference>
<accession>A0AAD5D6E4</accession>